<proteinExistence type="predicted"/>
<keyword evidence="2" id="KW-1185">Reference proteome</keyword>
<reference evidence="2" key="1">
    <citation type="journal article" date="2022" name="Mol. Ecol. Resour.">
        <title>The genomes of chicory, endive, great burdock and yacon provide insights into Asteraceae palaeo-polyploidization history and plant inulin production.</title>
        <authorList>
            <person name="Fan W."/>
            <person name="Wang S."/>
            <person name="Wang H."/>
            <person name="Wang A."/>
            <person name="Jiang F."/>
            <person name="Liu H."/>
            <person name="Zhao H."/>
            <person name="Xu D."/>
            <person name="Zhang Y."/>
        </authorList>
    </citation>
    <scope>NUCLEOTIDE SEQUENCE [LARGE SCALE GENOMIC DNA]</scope>
    <source>
        <strain evidence="2">cv. Punajuju</strain>
    </source>
</reference>
<dbReference type="EMBL" id="CM042013">
    <property type="protein sequence ID" value="KAI3737843.1"/>
    <property type="molecule type" value="Genomic_DNA"/>
</dbReference>
<evidence type="ECO:0000313" key="1">
    <source>
        <dbReference type="EMBL" id="KAI3737843.1"/>
    </source>
</evidence>
<sequence>MTWQVRGVENTISFDGGSERGLKCGTRECYFKISLCFDTSFLVYTTPRGQCQVRSRYQNPLSSGVDATFDFPLYFYFSFYIKNFSLSRLTHFGSRVFFKNL</sequence>
<accession>A0ACB9CU03</accession>
<evidence type="ECO:0000313" key="2">
    <source>
        <dbReference type="Proteomes" id="UP001055811"/>
    </source>
</evidence>
<dbReference type="Proteomes" id="UP001055811">
    <property type="component" value="Linkage Group LG05"/>
</dbReference>
<reference evidence="1 2" key="2">
    <citation type="journal article" date="2022" name="Mol. Ecol. Resour.">
        <title>The genomes of chicory, endive, great burdock and yacon provide insights into Asteraceae paleo-polyploidization history and plant inulin production.</title>
        <authorList>
            <person name="Fan W."/>
            <person name="Wang S."/>
            <person name="Wang H."/>
            <person name="Wang A."/>
            <person name="Jiang F."/>
            <person name="Liu H."/>
            <person name="Zhao H."/>
            <person name="Xu D."/>
            <person name="Zhang Y."/>
        </authorList>
    </citation>
    <scope>NUCLEOTIDE SEQUENCE [LARGE SCALE GENOMIC DNA]</scope>
    <source>
        <strain evidence="2">cv. Punajuju</strain>
        <tissue evidence="1">Leaves</tissue>
    </source>
</reference>
<name>A0ACB9CU03_CICIN</name>
<comment type="caution">
    <text evidence="1">The sequence shown here is derived from an EMBL/GenBank/DDBJ whole genome shotgun (WGS) entry which is preliminary data.</text>
</comment>
<organism evidence="1 2">
    <name type="scientific">Cichorium intybus</name>
    <name type="common">Chicory</name>
    <dbReference type="NCBI Taxonomy" id="13427"/>
    <lineage>
        <taxon>Eukaryota</taxon>
        <taxon>Viridiplantae</taxon>
        <taxon>Streptophyta</taxon>
        <taxon>Embryophyta</taxon>
        <taxon>Tracheophyta</taxon>
        <taxon>Spermatophyta</taxon>
        <taxon>Magnoliopsida</taxon>
        <taxon>eudicotyledons</taxon>
        <taxon>Gunneridae</taxon>
        <taxon>Pentapetalae</taxon>
        <taxon>asterids</taxon>
        <taxon>campanulids</taxon>
        <taxon>Asterales</taxon>
        <taxon>Asteraceae</taxon>
        <taxon>Cichorioideae</taxon>
        <taxon>Cichorieae</taxon>
        <taxon>Cichoriinae</taxon>
        <taxon>Cichorium</taxon>
    </lineage>
</organism>
<protein>
    <submittedName>
        <fullName evidence="1">Uncharacterized protein</fullName>
    </submittedName>
</protein>
<gene>
    <name evidence="1" type="ORF">L2E82_27856</name>
</gene>